<comment type="caution">
    <text evidence="2">The sequence shown here is derived from an EMBL/GenBank/DDBJ whole genome shotgun (WGS) entry which is preliminary data.</text>
</comment>
<name>A0ABR1G1P8_AURAN</name>
<reference evidence="2 3" key="1">
    <citation type="submission" date="2024-03" db="EMBL/GenBank/DDBJ databases">
        <title>Aureococcus anophagefferens CCMP1851 and Kratosvirus quantuckense: Draft genome of a second virus-susceptible host strain in the model system.</title>
        <authorList>
            <person name="Chase E."/>
            <person name="Truchon A.R."/>
            <person name="Schepens W."/>
            <person name="Wilhelm S.W."/>
        </authorList>
    </citation>
    <scope>NUCLEOTIDE SEQUENCE [LARGE SCALE GENOMIC DNA]</scope>
    <source>
        <strain evidence="2 3">CCMP1851</strain>
    </source>
</reference>
<feature type="domain" description="Neurotransmitter-gated ion-channel ligand-binding" evidence="1">
    <location>
        <begin position="9"/>
        <end position="137"/>
    </location>
</feature>
<evidence type="ECO:0000313" key="2">
    <source>
        <dbReference type="EMBL" id="KAK7242564.1"/>
    </source>
</evidence>
<dbReference type="SUPFAM" id="SSF63712">
    <property type="entry name" value="Nicotinic receptor ligand binding domain-like"/>
    <property type="match status" value="1"/>
</dbReference>
<evidence type="ECO:0000259" key="1">
    <source>
        <dbReference type="Pfam" id="PF02931"/>
    </source>
</evidence>
<organism evidence="2 3">
    <name type="scientific">Aureococcus anophagefferens</name>
    <name type="common">Harmful bloom alga</name>
    <dbReference type="NCBI Taxonomy" id="44056"/>
    <lineage>
        <taxon>Eukaryota</taxon>
        <taxon>Sar</taxon>
        <taxon>Stramenopiles</taxon>
        <taxon>Ochrophyta</taxon>
        <taxon>Pelagophyceae</taxon>
        <taxon>Pelagomonadales</taxon>
        <taxon>Pelagomonadaceae</taxon>
        <taxon>Aureococcus</taxon>
    </lineage>
</organism>
<protein>
    <recommendedName>
        <fullName evidence="1">Neurotransmitter-gated ion-channel ligand-binding domain-containing protein</fullName>
    </recommendedName>
</protein>
<dbReference type="Gene3D" id="2.70.170.10">
    <property type="entry name" value="Neurotransmitter-gated ion-channel ligand-binding domain"/>
    <property type="match status" value="1"/>
</dbReference>
<dbReference type="InterPro" id="IPR006202">
    <property type="entry name" value="Neur_chan_lig-bd"/>
</dbReference>
<dbReference type="Proteomes" id="UP001363151">
    <property type="component" value="Unassembled WGS sequence"/>
</dbReference>
<dbReference type="EMBL" id="JBBJCI010000142">
    <property type="protein sequence ID" value="KAK7242564.1"/>
    <property type="molecule type" value="Genomic_DNA"/>
</dbReference>
<gene>
    <name evidence="2" type="ORF">SO694_00017480</name>
</gene>
<keyword evidence="3" id="KW-1185">Reference proteome</keyword>
<proteinExistence type="predicted"/>
<accession>A0ABR1G1P8</accession>
<dbReference type="InterPro" id="IPR036734">
    <property type="entry name" value="Neur_chan_lig-bd_sf"/>
</dbReference>
<sequence>MLEAALLYNGTYDANVRPEVARLGRLDAPPEKVEIQFDIRAYTIDESTQTFQVHGFMQIAYYDWRLQYGAPEGCEKHVEGWILSSHATAHIWRPNLFIDNAVRSNEIFYEYLGDARSGGGTWIYPDGLVWVEYEIHHRSLSGVRFERGTFT</sequence>
<dbReference type="Pfam" id="PF02931">
    <property type="entry name" value="Neur_chan_LBD"/>
    <property type="match status" value="1"/>
</dbReference>
<evidence type="ECO:0000313" key="3">
    <source>
        <dbReference type="Proteomes" id="UP001363151"/>
    </source>
</evidence>